<protein>
    <recommendedName>
        <fullName evidence="2">asparagine synthase (glutamine-hydrolyzing)</fullName>
        <ecNumber evidence="2">6.3.5.4</ecNumber>
    </recommendedName>
</protein>
<dbReference type="Proteomes" id="UP001589607">
    <property type="component" value="Unassembled WGS sequence"/>
</dbReference>
<gene>
    <name evidence="5" type="ORF">ACFFVF_02610</name>
</gene>
<sequence length="459" mass="54133">MNLKTPIIPNKTVFVGEKKTLNYEAICVFAATGFFLDQDTYFKELQVVKPASNYDIENNKIKNESAYFKWHYSPIERPLKEIVEEFAKLFETIIEEQVKNKTVILPLSGGLDSRTQAAALFHLGNKVNAYSYEFLNGHNETNYSQKIAKACGFSFEKWKVKEGYLWNKIEELARINQCYSEFTHPRQMAFIEKYDQMGDVFSLGHWGDVLFDDMSVSDNLTNEQQVEILFKKVVKKGGLELASNLWKSWNLKGDFKEYLKTRIGCLLGEINMPSNANAQIRAFKSLYWAPRWTSTNLSIFEKIKPITLPYYDNRICEFICTIPEKYLAGRQIQIEYLKLRMPALAKITWQEKRPFNLYNYKNNKFPYNFPFRVFDKLKRTISNERFIQRNWELQFLGKENEKELEKWLFENDNFKGLINEELVKAFYLDFKNKDAVYYSHSVSMLLTLSLFTKNNKNEE</sequence>
<dbReference type="SUPFAM" id="SSF52402">
    <property type="entry name" value="Adenine nucleotide alpha hydrolases-like"/>
    <property type="match status" value="1"/>
</dbReference>
<dbReference type="PANTHER" id="PTHR43284">
    <property type="entry name" value="ASPARAGINE SYNTHETASE (GLUTAMINE-HYDROLYZING)"/>
    <property type="match status" value="1"/>
</dbReference>
<dbReference type="Pfam" id="PF00733">
    <property type="entry name" value="Asn_synthase"/>
    <property type="match status" value="1"/>
</dbReference>
<evidence type="ECO:0000256" key="2">
    <source>
        <dbReference type="ARBA" id="ARBA00012737"/>
    </source>
</evidence>
<proteinExistence type="predicted"/>
<organism evidence="5 6">
    <name type="scientific">Flavobacterium jumunjinense</name>
    <dbReference type="NCBI Taxonomy" id="998845"/>
    <lineage>
        <taxon>Bacteria</taxon>
        <taxon>Pseudomonadati</taxon>
        <taxon>Bacteroidota</taxon>
        <taxon>Flavobacteriia</taxon>
        <taxon>Flavobacteriales</taxon>
        <taxon>Flavobacteriaceae</taxon>
        <taxon>Flavobacterium</taxon>
    </lineage>
</organism>
<keyword evidence="6" id="KW-1185">Reference proteome</keyword>
<evidence type="ECO:0000256" key="1">
    <source>
        <dbReference type="ARBA" id="ARBA00005187"/>
    </source>
</evidence>
<comment type="pathway">
    <text evidence="1">Amino-acid biosynthesis; L-asparagine biosynthesis; L-asparagine from L-aspartate (L-Gln route): step 1/1.</text>
</comment>
<comment type="caution">
    <text evidence="5">The sequence shown here is derived from an EMBL/GenBank/DDBJ whole genome shotgun (WGS) entry which is preliminary data.</text>
</comment>
<dbReference type="EC" id="6.3.5.4" evidence="2"/>
<dbReference type="InterPro" id="IPR001962">
    <property type="entry name" value="Asn_synthase"/>
</dbReference>
<evidence type="ECO:0000313" key="5">
    <source>
        <dbReference type="EMBL" id="MFB9095394.1"/>
    </source>
</evidence>
<dbReference type="PANTHER" id="PTHR43284:SF1">
    <property type="entry name" value="ASPARAGINE SYNTHETASE"/>
    <property type="match status" value="1"/>
</dbReference>
<dbReference type="InterPro" id="IPR051786">
    <property type="entry name" value="ASN_synthetase/amidase"/>
</dbReference>
<dbReference type="Gene3D" id="3.40.50.620">
    <property type="entry name" value="HUPs"/>
    <property type="match status" value="1"/>
</dbReference>
<name>A0ABV5GJ37_9FLAO</name>
<comment type="catalytic activity">
    <reaction evidence="3">
        <text>L-aspartate + L-glutamine + ATP + H2O = L-asparagine + L-glutamate + AMP + diphosphate + H(+)</text>
        <dbReference type="Rhea" id="RHEA:12228"/>
        <dbReference type="ChEBI" id="CHEBI:15377"/>
        <dbReference type="ChEBI" id="CHEBI:15378"/>
        <dbReference type="ChEBI" id="CHEBI:29985"/>
        <dbReference type="ChEBI" id="CHEBI:29991"/>
        <dbReference type="ChEBI" id="CHEBI:30616"/>
        <dbReference type="ChEBI" id="CHEBI:33019"/>
        <dbReference type="ChEBI" id="CHEBI:58048"/>
        <dbReference type="ChEBI" id="CHEBI:58359"/>
        <dbReference type="ChEBI" id="CHEBI:456215"/>
        <dbReference type="EC" id="6.3.5.4"/>
    </reaction>
</comment>
<evidence type="ECO:0000259" key="4">
    <source>
        <dbReference type="Pfam" id="PF00733"/>
    </source>
</evidence>
<evidence type="ECO:0000313" key="6">
    <source>
        <dbReference type="Proteomes" id="UP001589607"/>
    </source>
</evidence>
<feature type="domain" description="Asparagine synthetase" evidence="4">
    <location>
        <begin position="91"/>
        <end position="175"/>
    </location>
</feature>
<accession>A0ABV5GJ37</accession>
<dbReference type="InterPro" id="IPR014729">
    <property type="entry name" value="Rossmann-like_a/b/a_fold"/>
</dbReference>
<reference evidence="5 6" key="1">
    <citation type="submission" date="2024-09" db="EMBL/GenBank/DDBJ databases">
        <authorList>
            <person name="Sun Q."/>
            <person name="Mori K."/>
        </authorList>
    </citation>
    <scope>NUCLEOTIDE SEQUENCE [LARGE SCALE GENOMIC DNA]</scope>
    <source>
        <strain evidence="5 6">CECT 7955</strain>
    </source>
</reference>
<evidence type="ECO:0000256" key="3">
    <source>
        <dbReference type="ARBA" id="ARBA00048741"/>
    </source>
</evidence>
<dbReference type="RefSeq" id="WP_236456960.1">
    <property type="nucleotide sequence ID" value="NZ_CBCSGE010000010.1"/>
</dbReference>
<dbReference type="EMBL" id="JBHMEY010000006">
    <property type="protein sequence ID" value="MFB9095394.1"/>
    <property type="molecule type" value="Genomic_DNA"/>
</dbReference>